<gene>
    <name evidence="1" type="ORF">N7505_011236</name>
</gene>
<dbReference type="Proteomes" id="UP001220256">
    <property type="component" value="Unassembled WGS sequence"/>
</dbReference>
<name>A0ABQ8W5X3_PENCH</name>
<evidence type="ECO:0000313" key="2">
    <source>
        <dbReference type="Proteomes" id="UP001220256"/>
    </source>
</evidence>
<comment type="caution">
    <text evidence="1">The sequence shown here is derived from an EMBL/GenBank/DDBJ whole genome shotgun (WGS) entry which is preliminary data.</text>
</comment>
<accession>A0ABQ8W5X3</accession>
<keyword evidence="2" id="KW-1185">Reference proteome</keyword>
<proteinExistence type="predicted"/>
<dbReference type="EMBL" id="JAPVEB010000010">
    <property type="protein sequence ID" value="KAJ5256085.1"/>
    <property type="molecule type" value="Genomic_DNA"/>
</dbReference>
<evidence type="ECO:0000313" key="1">
    <source>
        <dbReference type="EMBL" id="KAJ5256085.1"/>
    </source>
</evidence>
<organism evidence="1 2">
    <name type="scientific">Penicillium chrysogenum</name>
    <name type="common">Penicillium notatum</name>
    <dbReference type="NCBI Taxonomy" id="5076"/>
    <lineage>
        <taxon>Eukaryota</taxon>
        <taxon>Fungi</taxon>
        <taxon>Dikarya</taxon>
        <taxon>Ascomycota</taxon>
        <taxon>Pezizomycotina</taxon>
        <taxon>Eurotiomycetes</taxon>
        <taxon>Eurotiomycetidae</taxon>
        <taxon>Eurotiales</taxon>
        <taxon>Aspergillaceae</taxon>
        <taxon>Penicillium</taxon>
        <taxon>Penicillium chrysogenum species complex</taxon>
    </lineage>
</organism>
<reference evidence="1 2" key="1">
    <citation type="journal article" date="2023" name="IMA Fungus">
        <title>Comparative genomic study of the Penicillium genus elucidates a diverse pangenome and 15 lateral gene transfer events.</title>
        <authorList>
            <person name="Petersen C."/>
            <person name="Sorensen T."/>
            <person name="Nielsen M.R."/>
            <person name="Sondergaard T.E."/>
            <person name="Sorensen J.L."/>
            <person name="Fitzpatrick D.A."/>
            <person name="Frisvad J.C."/>
            <person name="Nielsen K.L."/>
        </authorList>
    </citation>
    <scope>NUCLEOTIDE SEQUENCE [LARGE SCALE GENOMIC DNA]</scope>
    <source>
        <strain evidence="1 2">IBT 3361</strain>
    </source>
</reference>
<protein>
    <submittedName>
        <fullName evidence="1">Uncharacterized protein</fullName>
    </submittedName>
</protein>
<sequence>MALVSAASSSSVVGLTNNRCGRSKRINQMRAQVKVLEQQLCVGLKRQPQETTVDDVDNGAILKMREATEAIAWLKCDTATCTWQEPIFID</sequence>